<keyword evidence="1" id="KW-0812">Transmembrane</keyword>
<dbReference type="Proteomes" id="UP000238479">
    <property type="component" value="Chromosome 1"/>
</dbReference>
<keyword evidence="1" id="KW-1133">Transmembrane helix</keyword>
<gene>
    <name evidence="3" type="ORF">RchiOBHm_Chr1g0344821</name>
    <name evidence="2" type="ORF">RchiOBHm_Chr3g0471831</name>
</gene>
<accession>A0A2P6SEL3</accession>
<dbReference type="STRING" id="74649.A0A2P6SEL3"/>
<evidence type="ECO:0000256" key="1">
    <source>
        <dbReference type="SAM" id="Phobius"/>
    </source>
</evidence>
<dbReference type="AlphaFoldDB" id="A0A2P6SEL3"/>
<dbReference type="Gramene" id="PRQ43757">
    <property type="protein sequence ID" value="PRQ43757"/>
    <property type="gene ID" value="RchiOBHm_Chr3g0471831"/>
</dbReference>
<evidence type="ECO:0000313" key="3">
    <source>
        <dbReference type="EMBL" id="PRQ57122.1"/>
    </source>
</evidence>
<reference evidence="3 4" key="1">
    <citation type="journal article" date="2018" name="Nat. Genet.">
        <title>The Rosa genome provides new insights in the design of modern roses.</title>
        <authorList>
            <person name="Bendahmane M."/>
        </authorList>
    </citation>
    <scope>NUCLEOTIDE SEQUENCE [LARGE SCALE GENOMIC DNA]</scope>
    <source>
        <strain evidence="4">cv. Old Blush</strain>
    </source>
</reference>
<dbReference type="EMBL" id="PDCK01000041">
    <property type="protein sequence ID" value="PRQ43757.1"/>
    <property type="molecule type" value="Genomic_DNA"/>
</dbReference>
<protein>
    <submittedName>
        <fullName evidence="3">Uncharacterized protein</fullName>
    </submittedName>
</protein>
<proteinExistence type="predicted"/>
<dbReference type="EMBL" id="PDCK01000039">
    <property type="protein sequence ID" value="PRQ57122.1"/>
    <property type="molecule type" value="Genomic_DNA"/>
</dbReference>
<evidence type="ECO:0000313" key="4">
    <source>
        <dbReference type="Proteomes" id="UP000238479"/>
    </source>
</evidence>
<dbReference type="Gramene" id="PRQ57122">
    <property type="protein sequence ID" value="PRQ57122"/>
    <property type="gene ID" value="RchiOBHm_Chr1g0344821"/>
</dbReference>
<name>A0A2P6SEL3_ROSCH</name>
<feature type="transmembrane region" description="Helical" evidence="1">
    <location>
        <begin position="25"/>
        <end position="48"/>
    </location>
</feature>
<evidence type="ECO:0000313" key="2">
    <source>
        <dbReference type="EMBL" id="PRQ43757.1"/>
    </source>
</evidence>
<dbReference type="Proteomes" id="UP000238479">
    <property type="component" value="Chromosome 3"/>
</dbReference>
<organism evidence="3 4">
    <name type="scientific">Rosa chinensis</name>
    <name type="common">China rose</name>
    <dbReference type="NCBI Taxonomy" id="74649"/>
    <lineage>
        <taxon>Eukaryota</taxon>
        <taxon>Viridiplantae</taxon>
        <taxon>Streptophyta</taxon>
        <taxon>Embryophyta</taxon>
        <taxon>Tracheophyta</taxon>
        <taxon>Spermatophyta</taxon>
        <taxon>Magnoliopsida</taxon>
        <taxon>eudicotyledons</taxon>
        <taxon>Gunneridae</taxon>
        <taxon>Pentapetalae</taxon>
        <taxon>rosids</taxon>
        <taxon>fabids</taxon>
        <taxon>Rosales</taxon>
        <taxon>Rosaceae</taxon>
        <taxon>Rosoideae</taxon>
        <taxon>Rosoideae incertae sedis</taxon>
        <taxon>Rosa</taxon>
    </lineage>
</organism>
<keyword evidence="1" id="KW-0472">Membrane</keyword>
<comment type="caution">
    <text evidence="3">The sequence shown here is derived from an EMBL/GenBank/DDBJ whole genome shotgun (WGS) entry which is preliminary data.</text>
</comment>
<keyword evidence="4" id="KW-1185">Reference proteome</keyword>
<sequence length="101" mass="11235">MAFPGCCYPFLGRFSSSSRLHYTKIFTFVFQFALMAIRISLGFSGFVAHNLASSANIHVNNCCGIHRCWVRSLLFGTNQISVLDVGFNVVFSDLKAQICES</sequence>